<organism evidence="2">
    <name type="scientific">candidate division CPR3 bacterium</name>
    <dbReference type="NCBI Taxonomy" id="2268181"/>
    <lineage>
        <taxon>Bacteria</taxon>
        <taxon>Bacteria division CPR3</taxon>
    </lineage>
</organism>
<feature type="transmembrane region" description="Helical" evidence="1">
    <location>
        <begin position="47"/>
        <end position="68"/>
    </location>
</feature>
<feature type="transmembrane region" description="Helical" evidence="1">
    <location>
        <begin position="12"/>
        <end position="35"/>
    </location>
</feature>
<keyword evidence="1" id="KW-1133">Transmembrane helix</keyword>
<proteinExistence type="predicted"/>
<keyword evidence="1" id="KW-0812">Transmembrane</keyword>
<protein>
    <recommendedName>
        <fullName evidence="3">PH domain-containing protein</fullName>
    </recommendedName>
</protein>
<keyword evidence="1" id="KW-0472">Membrane</keyword>
<evidence type="ECO:0000256" key="1">
    <source>
        <dbReference type="SAM" id="Phobius"/>
    </source>
</evidence>
<accession>A0A7V3J9S5</accession>
<evidence type="ECO:0000313" key="2">
    <source>
        <dbReference type="EMBL" id="HFZ08793.1"/>
    </source>
</evidence>
<gene>
    <name evidence="2" type="ORF">ENV41_01505</name>
</gene>
<reference evidence="2" key="1">
    <citation type="journal article" date="2020" name="mSystems">
        <title>Genome- and Community-Level Interaction Insights into Carbon Utilization and Element Cycling Functions of Hydrothermarchaeota in Hydrothermal Sediment.</title>
        <authorList>
            <person name="Zhou Z."/>
            <person name="Liu Y."/>
            <person name="Xu W."/>
            <person name="Pan J."/>
            <person name="Luo Z.H."/>
            <person name="Li M."/>
        </authorList>
    </citation>
    <scope>NUCLEOTIDE SEQUENCE [LARGE SCALE GENOMIC DNA]</scope>
    <source>
        <strain evidence="2">SpSt-757</strain>
    </source>
</reference>
<evidence type="ECO:0008006" key="3">
    <source>
        <dbReference type="Google" id="ProtNLM"/>
    </source>
</evidence>
<sequence length="233" mass="26129">MNQIFRFKSFPTPGWVIILLVPLIFIYFGFAPKVFDYFGLDQVDNKVVIGIIFLLPLYALYFLISYPIQAYLKSNSYLEIRDGILNLVMLSKVKWSVPVSSITAMDAEEGQRSVKSDFLRTMIGRGRGAPVIGFSFTSQNQVYEVKPFLQDFIGFKQAITTLNPAIQFDTVTAKSDQDFYNQDLGKTIQEKAHGLPVVTGFGKFVSKLNLVSALIIGLIITFALIIWLAIATS</sequence>
<dbReference type="AlphaFoldDB" id="A0A7V3J9S5"/>
<feature type="transmembrane region" description="Helical" evidence="1">
    <location>
        <begin position="210"/>
        <end position="230"/>
    </location>
</feature>
<comment type="caution">
    <text evidence="2">The sequence shown here is derived from an EMBL/GenBank/DDBJ whole genome shotgun (WGS) entry which is preliminary data.</text>
</comment>
<dbReference type="EMBL" id="DTGG01000052">
    <property type="protein sequence ID" value="HFZ08793.1"/>
    <property type="molecule type" value="Genomic_DNA"/>
</dbReference>
<name>A0A7V3J9S5_UNCC3</name>